<evidence type="ECO:0000313" key="2">
    <source>
        <dbReference type="EMBL" id="KAL3815559.1"/>
    </source>
</evidence>
<protein>
    <submittedName>
        <fullName evidence="2">Uncharacterized protein</fullName>
    </submittedName>
</protein>
<dbReference type="AlphaFoldDB" id="A0ABD3RRJ8"/>
<evidence type="ECO:0000256" key="1">
    <source>
        <dbReference type="SAM" id="MobiDB-lite"/>
    </source>
</evidence>
<feature type="region of interest" description="Disordered" evidence="1">
    <location>
        <begin position="81"/>
        <end position="111"/>
    </location>
</feature>
<sequence>MNGSSSLASMCDMYQRAASYTSHWRMLALDFLGRSSSAAEEGVMEDDDVTVGNGIDANKWVELLILNGALDVEYIGGKVDHVDNEEGKEKNEDEMENDNGVYSSSGVKATA</sequence>
<feature type="compositionally biased region" description="Polar residues" evidence="1">
    <location>
        <begin position="101"/>
        <end position="111"/>
    </location>
</feature>
<comment type="caution">
    <text evidence="2">The sequence shown here is derived from an EMBL/GenBank/DDBJ whole genome shotgun (WGS) entry which is preliminary data.</text>
</comment>
<dbReference type="EMBL" id="JALLPB020000193">
    <property type="protein sequence ID" value="KAL3815559.1"/>
    <property type="molecule type" value="Genomic_DNA"/>
</dbReference>
<reference evidence="2 3" key="1">
    <citation type="submission" date="2024-10" db="EMBL/GenBank/DDBJ databases">
        <title>Updated reference genomes for cyclostephanoid diatoms.</title>
        <authorList>
            <person name="Roberts W.R."/>
            <person name="Alverson A.J."/>
        </authorList>
    </citation>
    <scope>NUCLEOTIDE SEQUENCE [LARGE SCALE GENOMIC DNA]</scope>
    <source>
        <strain evidence="2 3">AJA228-03</strain>
    </source>
</reference>
<accession>A0ABD3RRJ8</accession>
<feature type="compositionally biased region" description="Basic and acidic residues" evidence="1">
    <location>
        <begin position="81"/>
        <end position="91"/>
    </location>
</feature>
<keyword evidence="3" id="KW-1185">Reference proteome</keyword>
<name>A0ABD3RRJ8_9STRA</name>
<proteinExistence type="predicted"/>
<dbReference type="Proteomes" id="UP001530377">
    <property type="component" value="Unassembled WGS sequence"/>
</dbReference>
<organism evidence="2 3">
    <name type="scientific">Cyclostephanos tholiformis</name>
    <dbReference type="NCBI Taxonomy" id="382380"/>
    <lineage>
        <taxon>Eukaryota</taxon>
        <taxon>Sar</taxon>
        <taxon>Stramenopiles</taxon>
        <taxon>Ochrophyta</taxon>
        <taxon>Bacillariophyta</taxon>
        <taxon>Coscinodiscophyceae</taxon>
        <taxon>Thalassiosirophycidae</taxon>
        <taxon>Stephanodiscales</taxon>
        <taxon>Stephanodiscaceae</taxon>
        <taxon>Cyclostephanos</taxon>
    </lineage>
</organism>
<gene>
    <name evidence="2" type="ORF">ACHAXA_001963</name>
</gene>
<evidence type="ECO:0000313" key="3">
    <source>
        <dbReference type="Proteomes" id="UP001530377"/>
    </source>
</evidence>